<evidence type="ECO:0000313" key="2">
    <source>
        <dbReference type="EMBL" id="WAZ23104.1"/>
    </source>
</evidence>
<dbReference type="PANTHER" id="PTHR47691:SF3">
    <property type="entry name" value="HTH-TYPE TRANSCRIPTIONAL REGULATOR RV0890C-RELATED"/>
    <property type="match status" value="1"/>
</dbReference>
<gene>
    <name evidence="2" type="ORF">STRCI_004422</name>
</gene>
<dbReference type="Proteomes" id="UP001164439">
    <property type="component" value="Chromosome"/>
</dbReference>
<dbReference type="Gene3D" id="3.40.50.300">
    <property type="entry name" value="P-loop containing nucleotide triphosphate hydrolases"/>
    <property type="match status" value="1"/>
</dbReference>
<protein>
    <submittedName>
        <fullName evidence="2">Tetratricopeptide repeat protein</fullName>
    </submittedName>
</protein>
<feature type="domain" description="NB-ARC" evidence="1">
    <location>
        <begin position="86"/>
        <end position="220"/>
    </location>
</feature>
<organism evidence="2 3">
    <name type="scientific">Streptomyces cinnabarinus</name>
    <dbReference type="NCBI Taxonomy" id="67287"/>
    <lineage>
        <taxon>Bacteria</taxon>
        <taxon>Bacillati</taxon>
        <taxon>Actinomycetota</taxon>
        <taxon>Actinomycetes</taxon>
        <taxon>Kitasatosporales</taxon>
        <taxon>Streptomycetaceae</taxon>
        <taxon>Streptomyces</taxon>
    </lineage>
</organism>
<dbReference type="InterPro" id="IPR027417">
    <property type="entry name" value="P-loop_NTPase"/>
</dbReference>
<keyword evidence="3" id="KW-1185">Reference proteome</keyword>
<dbReference type="InterPro" id="IPR002182">
    <property type="entry name" value="NB-ARC"/>
</dbReference>
<dbReference type="InterPro" id="IPR011990">
    <property type="entry name" value="TPR-like_helical_dom_sf"/>
</dbReference>
<dbReference type="RefSeq" id="WP_269660687.1">
    <property type="nucleotide sequence ID" value="NZ_CP114413.1"/>
</dbReference>
<reference evidence="2" key="1">
    <citation type="submission" date="2022-12" db="EMBL/GenBank/DDBJ databases">
        <authorList>
            <person name="Ruckert C."/>
            <person name="Busche T."/>
            <person name="Kalinowski J."/>
            <person name="Wittmann C."/>
        </authorList>
    </citation>
    <scope>NUCLEOTIDE SEQUENCE</scope>
    <source>
        <strain evidence="2">DSM 40467</strain>
    </source>
</reference>
<dbReference type="Pfam" id="PF13424">
    <property type="entry name" value="TPR_12"/>
    <property type="match status" value="1"/>
</dbReference>
<dbReference type="Pfam" id="PF13374">
    <property type="entry name" value="TPR_10"/>
    <property type="match status" value="1"/>
</dbReference>
<dbReference type="EMBL" id="CP114413">
    <property type="protein sequence ID" value="WAZ23104.1"/>
    <property type="molecule type" value="Genomic_DNA"/>
</dbReference>
<dbReference type="SUPFAM" id="SSF48452">
    <property type="entry name" value="TPR-like"/>
    <property type="match status" value="1"/>
</dbReference>
<sequence>MGASAEASGDRSIAAGQSINQAVSGDASVAMYTEKSLALPAEAFAMPDRAPEGLVNLPDRAALFVGRDRELELLDEAFRAVGGVVVQAVHGLGGIGKSTLAARWAAGRTESYNPVWWITAETPADLDAGLADLAVALQPALRDVLSREALRERAVQWLSARDGWLLVLDNVSDPVDVKPLLARASGGRVLITSRRATGWQGVAEPVPLDVLELPEAVELFGRIRREQGEDAEDVAELCRELGCLPLAVEQAAAYCAEARISAGRYRELLDAYPAEVFAQAAEGTDAGRTVARVWRVTLDRLVDTPLAVEILRLIGWWAPDGIPRGYLQGMGSPVEVTDAVRRLAAYSMITLHEDGTISVHRLVQAVARAEGMESAHRSTSLLNDAGDELRDAAAELGWLTHLESLASHVAPETDGEEEIWLFNLGGLRYVHLDITRALHLHERCLASAERACGPRHKLTLMARDSLAQSYGYAGRHESAIRLLERNLAYHVRTFGRRHPETIDARTELADAIRRAGRLADALRLARKNARKAERVLGADAAASLKAWSLWAEVLGDLARQDPGRYAVQACDSIKELLARATEATGTESNVSQSLRQTLALTMRRAGDHAGATAMYEDYIAGMVRDRGATERFTLHSREFFAHFLWKALNNPTRAHEVLIPLLADWESLVGPDAPQVHKLRQDFAELLDQPPDTEA</sequence>
<proteinExistence type="predicted"/>
<dbReference type="SUPFAM" id="SSF52540">
    <property type="entry name" value="P-loop containing nucleoside triphosphate hydrolases"/>
    <property type="match status" value="1"/>
</dbReference>
<dbReference type="Gene3D" id="1.25.40.10">
    <property type="entry name" value="Tetratricopeptide repeat domain"/>
    <property type="match status" value="2"/>
</dbReference>
<accession>A0ABY7KJL8</accession>
<evidence type="ECO:0000259" key="1">
    <source>
        <dbReference type="Pfam" id="PF00931"/>
    </source>
</evidence>
<dbReference type="Pfam" id="PF00931">
    <property type="entry name" value="NB-ARC"/>
    <property type="match status" value="1"/>
</dbReference>
<evidence type="ECO:0000313" key="3">
    <source>
        <dbReference type="Proteomes" id="UP001164439"/>
    </source>
</evidence>
<dbReference type="PANTHER" id="PTHR47691">
    <property type="entry name" value="REGULATOR-RELATED"/>
    <property type="match status" value="1"/>
</dbReference>
<name>A0ABY7KJL8_9ACTN</name>